<reference evidence="3 4" key="1">
    <citation type="submission" date="2019-11" db="EMBL/GenBank/DDBJ databases">
        <title>Description of Pedobacter sp. LMG 31462T.</title>
        <authorList>
            <person name="Carlier A."/>
            <person name="Qi S."/>
            <person name="Vandamme P."/>
        </authorList>
    </citation>
    <scope>NUCLEOTIDE SEQUENCE [LARGE SCALE GENOMIC DNA]</scope>
    <source>
        <strain evidence="3 4">LMG 31462</strain>
    </source>
</reference>
<name>A0ABR6EZC4_9SPHI</name>
<evidence type="ECO:0000313" key="3">
    <source>
        <dbReference type="EMBL" id="MBB2150331.1"/>
    </source>
</evidence>
<proteinExistence type="predicted"/>
<keyword evidence="2" id="KW-0472">Membrane</keyword>
<keyword evidence="4" id="KW-1185">Reference proteome</keyword>
<accession>A0ABR6EZC4</accession>
<keyword evidence="2" id="KW-1133">Transmembrane helix</keyword>
<keyword evidence="2" id="KW-0812">Transmembrane</keyword>
<keyword evidence="1" id="KW-0175">Coiled coil</keyword>
<organism evidence="3 4">
    <name type="scientific">Pedobacter gandavensis</name>
    <dbReference type="NCBI Taxonomy" id="2679963"/>
    <lineage>
        <taxon>Bacteria</taxon>
        <taxon>Pseudomonadati</taxon>
        <taxon>Bacteroidota</taxon>
        <taxon>Sphingobacteriia</taxon>
        <taxon>Sphingobacteriales</taxon>
        <taxon>Sphingobacteriaceae</taxon>
        <taxon>Pedobacter</taxon>
    </lineage>
</organism>
<feature type="coiled-coil region" evidence="1">
    <location>
        <begin position="107"/>
        <end position="169"/>
    </location>
</feature>
<comment type="caution">
    <text evidence="3">The sequence shown here is derived from an EMBL/GenBank/DDBJ whole genome shotgun (WGS) entry which is preliminary data.</text>
</comment>
<evidence type="ECO:0000313" key="4">
    <source>
        <dbReference type="Proteomes" id="UP000636110"/>
    </source>
</evidence>
<sequence length="302" mass="34320">MSDQNEMVNKGDRNKIYFLIVVILALLGTNAYLYLKDRHQSERFVTVNTEKDRLKLEVEKIEAELDKVNALNVTLTSKLQDEQKLARVKIAELKLALQNDKLTQGDLSTAQKEVKELREFVKNYSEEIVRLEKENAYLRTQRDSLKEFAYSATQKAENLEKKNTELIEKVKTGAALKAGNVTIVAYKVKNNGKNIEVTRASTAKKLSISFNIAPNPLALKDYHKIYLRVFDPAGNLIANGENLFEADGEQMQYTSSTSISYNEDDTVYKMDWINPNPFIKGIYSVILYADGFTMGKAAIDLR</sequence>
<feature type="coiled-coil region" evidence="1">
    <location>
        <begin position="44"/>
        <end position="78"/>
    </location>
</feature>
<protein>
    <recommendedName>
        <fullName evidence="5">Chromosome segregation protein SMC</fullName>
    </recommendedName>
</protein>
<gene>
    <name evidence="3" type="ORF">GM920_15640</name>
</gene>
<feature type="transmembrane region" description="Helical" evidence="2">
    <location>
        <begin position="16"/>
        <end position="35"/>
    </location>
</feature>
<evidence type="ECO:0008006" key="5">
    <source>
        <dbReference type="Google" id="ProtNLM"/>
    </source>
</evidence>
<evidence type="ECO:0000256" key="1">
    <source>
        <dbReference type="SAM" id="Coils"/>
    </source>
</evidence>
<dbReference type="Proteomes" id="UP000636110">
    <property type="component" value="Unassembled WGS sequence"/>
</dbReference>
<dbReference type="EMBL" id="WNXC01000005">
    <property type="protein sequence ID" value="MBB2150331.1"/>
    <property type="molecule type" value="Genomic_DNA"/>
</dbReference>
<dbReference type="RefSeq" id="WP_182959180.1">
    <property type="nucleotide sequence ID" value="NZ_WNXC01000005.1"/>
</dbReference>
<evidence type="ECO:0000256" key="2">
    <source>
        <dbReference type="SAM" id="Phobius"/>
    </source>
</evidence>